<feature type="compositionally biased region" description="Polar residues" evidence="6">
    <location>
        <begin position="722"/>
        <end position="749"/>
    </location>
</feature>
<evidence type="ECO:0000313" key="11">
    <source>
        <dbReference type="Proteomes" id="UP000693946"/>
    </source>
</evidence>
<keyword evidence="7" id="KW-0472">Membrane</keyword>
<dbReference type="PROSITE" id="PS50013">
    <property type="entry name" value="CHROMO_2"/>
    <property type="match status" value="1"/>
</dbReference>
<protein>
    <submittedName>
        <fullName evidence="10">Ectonucleotide pyrophosphatase/phosphodiesterase family member 7-like</fullName>
    </submittedName>
</protein>
<dbReference type="PANTHER" id="PTHR46860">
    <property type="entry name" value="CHROMOBOX PROTEIN HOMOLOG 2"/>
    <property type="match status" value="1"/>
</dbReference>
<dbReference type="SMART" id="SM00298">
    <property type="entry name" value="CHROMO"/>
    <property type="match status" value="1"/>
</dbReference>
<feature type="compositionally biased region" description="Basic residues" evidence="6">
    <location>
        <begin position="562"/>
        <end position="572"/>
    </location>
</feature>
<evidence type="ECO:0000256" key="6">
    <source>
        <dbReference type="SAM" id="MobiDB-lite"/>
    </source>
</evidence>
<evidence type="ECO:0000259" key="9">
    <source>
        <dbReference type="PROSITE" id="PS50013"/>
    </source>
</evidence>
<feature type="compositionally biased region" description="Polar residues" evidence="6">
    <location>
        <begin position="826"/>
        <end position="853"/>
    </location>
</feature>
<keyword evidence="7" id="KW-0812">Transmembrane</keyword>
<evidence type="ECO:0000313" key="10">
    <source>
        <dbReference type="EMBL" id="KAG7504987.1"/>
    </source>
</evidence>
<dbReference type="Pfam" id="PF00385">
    <property type="entry name" value="Chromo"/>
    <property type="match status" value="1"/>
</dbReference>
<dbReference type="PANTHER" id="PTHR46860:SF1">
    <property type="entry name" value="CHROMOBOX PROTEIN HOMOLOG 2"/>
    <property type="match status" value="1"/>
</dbReference>
<dbReference type="InterPro" id="IPR002591">
    <property type="entry name" value="Phosphodiest/P_Trfase"/>
</dbReference>
<feature type="domain" description="Chromo" evidence="9">
    <location>
        <begin position="503"/>
        <end position="561"/>
    </location>
</feature>
<accession>A0AAV6RL21</accession>
<comment type="caution">
    <text evidence="10">The sequence shown here is derived from an EMBL/GenBank/DDBJ whole genome shotgun (WGS) entry which is preliminary data.</text>
</comment>
<dbReference type="Pfam" id="PF01663">
    <property type="entry name" value="Phosphodiest"/>
    <property type="match status" value="1"/>
</dbReference>
<evidence type="ECO:0000256" key="1">
    <source>
        <dbReference type="ARBA" id="ARBA00004123"/>
    </source>
</evidence>
<keyword evidence="3" id="KW-0805">Transcription regulation</keyword>
<keyword evidence="2" id="KW-0678">Repressor</keyword>
<dbReference type="InterPro" id="IPR023780">
    <property type="entry name" value="Chromo_domain"/>
</dbReference>
<evidence type="ECO:0000256" key="4">
    <source>
        <dbReference type="ARBA" id="ARBA00023163"/>
    </source>
</evidence>
<dbReference type="GO" id="GO:0000122">
    <property type="term" value="P:negative regulation of transcription by RNA polymerase II"/>
    <property type="evidence" value="ECO:0007669"/>
    <property type="project" value="TreeGrafter"/>
</dbReference>
<feature type="signal peptide" evidence="8">
    <location>
        <begin position="1"/>
        <end position="17"/>
    </location>
</feature>
<feature type="transmembrane region" description="Helical" evidence="7">
    <location>
        <begin position="425"/>
        <end position="444"/>
    </location>
</feature>
<keyword evidence="5" id="KW-0539">Nucleus</keyword>
<dbReference type="InterPro" id="IPR000953">
    <property type="entry name" value="Chromo/chromo_shadow_dom"/>
</dbReference>
<evidence type="ECO:0000256" key="5">
    <source>
        <dbReference type="ARBA" id="ARBA00023242"/>
    </source>
</evidence>
<evidence type="ECO:0000256" key="8">
    <source>
        <dbReference type="SAM" id="SignalP"/>
    </source>
</evidence>
<dbReference type="InterPro" id="IPR023779">
    <property type="entry name" value="Chromodomain_CS"/>
</dbReference>
<evidence type="ECO:0000256" key="3">
    <source>
        <dbReference type="ARBA" id="ARBA00023015"/>
    </source>
</evidence>
<dbReference type="InterPro" id="IPR033773">
    <property type="entry name" value="CBX7_C"/>
</dbReference>
<dbReference type="GO" id="GO:0000792">
    <property type="term" value="C:heterochromatin"/>
    <property type="evidence" value="ECO:0007669"/>
    <property type="project" value="TreeGrafter"/>
</dbReference>
<sequence length="1015" mass="112581">MMWTATLCLLGALSVLGAPLNKQRQKVLLISFDGFRWDYDRDVHTPNLDDMARDGVKAQYVTPPYLTITSPTHFTLLTGRYIENHGVIHNMWFNTKTQEKKPYYQTQFVNEWWDNGSLPIWITAQRQGLKAGSLHFPGTASSYQGEVAEVREVEPLFYNYKDEVEWRKNADKVMSWFRDQDLDFVSMYFGEPDGTGHRYGPDSPERREMVKQVDRTIGYIRHLAEKQNLASTLNIIITADHGMTTVYRNGLVEEITLSKIPDFSFRDISFHLVDFGPSGMLLPKPGKLEKVYNALKGAHPHLHVYKKEEMPERLHFSKNDRILPIVLWSDPGYVINGYIPVQFNKGEHGFDNQELDMKPFFRAVGPAFHKNLEVGPFETVNIYPLMCHILGIEPEVNDGHLNATRHLLVTNRAVEVKKEDFLENGFIGIAAVAGFLVVVFVALATHQIIKRKRKDTGRDSPRPVVPVLVHDWLLRSSGSFHRGFLFVATADMEELSAVGEQVFDAECILNKRLRKGKLEFLVKWRGWSSKHNSWEPQENILDPRLLAAFNKKEQEKELLLRNKGKRPRGRPRKILENVPESTKSSSSSSGSSSSSSDSSSSCSSDSSSSEDEEDEDTKQMNPAVRTRDHHPVPQKKAQIVVAKPEPPKKRSRKPPTPEVKEFQQSKSLRKLVSASKDADLPGAIKKPVHPASFTFMGFHRGSPRDAVGQTRGSQAHGGAVKNSMSSVGSGRSVQPSSHSLNKSSQSRNVTEGKLSVCGVNTGTSLDLNTAAGKSKGVAALNLNTSKHPIQGTTQHTLSSPNGQKKPQGPVSALQRIPNTKAVASVPSKNSSSNQGSGPQPLNLQNKPAQSKDSPGNGATPVSGLRNTANPARKSSVPQNQDYNPPKSPATPGRMQAKKNQPGADKVKEVTEIQSSRVQGRLEKSGVLKSSAEAPSQQGKKAKMNDMSTGEEESSSDSDHDSSFIGQDRSVIQNQDWKPTRSLIEHVFVTDVTANLVTVTVKESPTSVGFFSLRNY</sequence>
<dbReference type="Proteomes" id="UP000693946">
    <property type="component" value="Linkage Group LG19"/>
</dbReference>
<dbReference type="Pfam" id="PF17218">
    <property type="entry name" value="CBX7_C"/>
    <property type="match status" value="1"/>
</dbReference>
<comment type="subcellular location">
    <subcellularLocation>
        <location evidence="1">Nucleus</location>
    </subcellularLocation>
</comment>
<evidence type="ECO:0000256" key="7">
    <source>
        <dbReference type="SAM" id="Phobius"/>
    </source>
</evidence>
<dbReference type="AlphaFoldDB" id="A0AAV6RL21"/>
<dbReference type="PROSITE" id="PS00598">
    <property type="entry name" value="CHROMO_1"/>
    <property type="match status" value="1"/>
</dbReference>
<feature type="compositionally biased region" description="Polar residues" evidence="6">
    <location>
        <begin position="781"/>
        <end position="804"/>
    </location>
</feature>
<dbReference type="InterPro" id="IPR042796">
    <property type="entry name" value="CBX2"/>
</dbReference>
<name>A0AAV6RL21_SOLSE</name>
<organism evidence="10 11">
    <name type="scientific">Solea senegalensis</name>
    <name type="common">Senegalese sole</name>
    <dbReference type="NCBI Taxonomy" id="28829"/>
    <lineage>
        <taxon>Eukaryota</taxon>
        <taxon>Metazoa</taxon>
        <taxon>Chordata</taxon>
        <taxon>Craniata</taxon>
        <taxon>Vertebrata</taxon>
        <taxon>Euteleostomi</taxon>
        <taxon>Actinopterygii</taxon>
        <taxon>Neopterygii</taxon>
        <taxon>Teleostei</taxon>
        <taxon>Neoteleostei</taxon>
        <taxon>Acanthomorphata</taxon>
        <taxon>Carangaria</taxon>
        <taxon>Pleuronectiformes</taxon>
        <taxon>Pleuronectoidei</taxon>
        <taxon>Soleidae</taxon>
        <taxon>Solea</taxon>
    </lineage>
</organism>
<feature type="region of interest" description="Disordered" evidence="6">
    <location>
        <begin position="558"/>
        <end position="963"/>
    </location>
</feature>
<keyword evidence="7" id="KW-1133">Transmembrane helix</keyword>
<gene>
    <name evidence="10" type="ORF">JOB18_020754</name>
</gene>
<dbReference type="CDD" id="cd16018">
    <property type="entry name" value="Enpp"/>
    <property type="match status" value="1"/>
</dbReference>
<reference evidence="10 11" key="1">
    <citation type="journal article" date="2021" name="Sci. Rep.">
        <title>Chromosome anchoring in Senegalese sole (Solea senegalensis) reveals sex-associated markers and genome rearrangements in flatfish.</title>
        <authorList>
            <person name="Guerrero-Cozar I."/>
            <person name="Gomez-Garrido J."/>
            <person name="Berbel C."/>
            <person name="Martinez-Blanch J.F."/>
            <person name="Alioto T."/>
            <person name="Claros M.G."/>
            <person name="Gagnaire P.A."/>
            <person name="Manchado M."/>
        </authorList>
    </citation>
    <scope>NUCLEOTIDE SEQUENCE [LARGE SCALE GENOMIC DNA]</scope>
    <source>
        <strain evidence="10">Sse05_10M</strain>
    </source>
</reference>
<dbReference type="CDD" id="cd18647">
    <property type="entry name" value="CD_Cbx2"/>
    <property type="match status" value="1"/>
</dbReference>
<dbReference type="GO" id="GO:0035102">
    <property type="term" value="C:PRC1 complex"/>
    <property type="evidence" value="ECO:0007669"/>
    <property type="project" value="InterPro"/>
</dbReference>
<feature type="chain" id="PRO_5043944391" evidence="8">
    <location>
        <begin position="18"/>
        <end position="1015"/>
    </location>
</feature>
<keyword evidence="8" id="KW-0732">Signal</keyword>
<dbReference type="EMBL" id="JAGKHQ010000011">
    <property type="protein sequence ID" value="KAG7504987.1"/>
    <property type="molecule type" value="Genomic_DNA"/>
</dbReference>
<dbReference type="FunFam" id="2.40.50.40:FF:000006">
    <property type="entry name" value="Chromobox protein homolog 7"/>
    <property type="match status" value="1"/>
</dbReference>
<evidence type="ECO:0000256" key="2">
    <source>
        <dbReference type="ARBA" id="ARBA00022491"/>
    </source>
</evidence>
<keyword evidence="4" id="KW-0804">Transcription</keyword>
<feature type="compositionally biased region" description="Polar residues" evidence="6">
    <location>
        <begin position="758"/>
        <end position="767"/>
    </location>
</feature>
<feature type="compositionally biased region" description="Low complexity" evidence="6">
    <location>
        <begin position="580"/>
        <end position="607"/>
    </location>
</feature>
<keyword evidence="11" id="KW-1185">Reference proteome</keyword>
<proteinExistence type="predicted"/>